<gene>
    <name evidence="1" type="ORF">KDM90_10860</name>
</gene>
<keyword evidence="2" id="KW-1185">Reference proteome</keyword>
<name>A0A941E177_9BURK</name>
<comment type="caution">
    <text evidence="1">The sequence shown here is derived from an EMBL/GenBank/DDBJ whole genome shotgun (WGS) entry which is preliminary data.</text>
</comment>
<sequence length="66" mass="7535">MFSINYDKAELEELILSADETILQQPFKLANSDYVVALDDDDRVLGLESVEVNGRLFKVGFLRQNE</sequence>
<evidence type="ECO:0008006" key="3">
    <source>
        <dbReference type="Google" id="ProtNLM"/>
    </source>
</evidence>
<dbReference type="EMBL" id="JAGSPJ010000004">
    <property type="protein sequence ID" value="MBR7800495.1"/>
    <property type="molecule type" value="Genomic_DNA"/>
</dbReference>
<dbReference type="Proteomes" id="UP000678545">
    <property type="component" value="Unassembled WGS sequence"/>
</dbReference>
<proteinExistence type="predicted"/>
<evidence type="ECO:0000313" key="2">
    <source>
        <dbReference type="Proteomes" id="UP000678545"/>
    </source>
</evidence>
<protein>
    <recommendedName>
        <fullName evidence="3">DUF2283 domain-containing protein</fullName>
    </recommendedName>
</protein>
<accession>A0A941E177</accession>
<dbReference type="RefSeq" id="WP_212675626.1">
    <property type="nucleotide sequence ID" value="NZ_JAGSPJ010000004.1"/>
</dbReference>
<dbReference type="AlphaFoldDB" id="A0A941E177"/>
<reference evidence="1" key="1">
    <citation type="submission" date="2021-04" db="EMBL/GenBank/DDBJ databases">
        <title>novel species isolated from subtropical streams in China.</title>
        <authorList>
            <person name="Lu H."/>
        </authorList>
    </citation>
    <scope>NUCLEOTIDE SEQUENCE</scope>
    <source>
        <strain evidence="1">FT137W</strain>
    </source>
</reference>
<organism evidence="1 2">
    <name type="scientific">Undibacterium fentianense</name>
    <dbReference type="NCBI Taxonomy" id="2828728"/>
    <lineage>
        <taxon>Bacteria</taxon>
        <taxon>Pseudomonadati</taxon>
        <taxon>Pseudomonadota</taxon>
        <taxon>Betaproteobacteria</taxon>
        <taxon>Burkholderiales</taxon>
        <taxon>Oxalobacteraceae</taxon>
        <taxon>Undibacterium</taxon>
    </lineage>
</organism>
<evidence type="ECO:0000313" key="1">
    <source>
        <dbReference type="EMBL" id="MBR7800495.1"/>
    </source>
</evidence>